<dbReference type="eggNOG" id="ENOG502QUF5">
    <property type="taxonomic scope" value="Eukaryota"/>
</dbReference>
<dbReference type="Pfam" id="PF02263">
    <property type="entry name" value="GBP"/>
    <property type="match status" value="1"/>
</dbReference>
<dbReference type="GO" id="GO:0005525">
    <property type="term" value="F:GTP binding"/>
    <property type="evidence" value="ECO:0007669"/>
    <property type="project" value="InterPro"/>
</dbReference>
<reference evidence="3 4" key="1">
    <citation type="submission" date="2012-04" db="EMBL/GenBank/DDBJ databases">
        <title>The Genome Sequence of Saprolegnia declina VS20.</title>
        <authorList>
            <consortium name="The Broad Institute Genome Sequencing Platform"/>
            <person name="Russ C."/>
            <person name="Nusbaum C."/>
            <person name="Tyler B."/>
            <person name="van West P."/>
            <person name="Dieguez-Uribeondo J."/>
            <person name="de Bruijn I."/>
            <person name="Tripathy S."/>
            <person name="Jiang R."/>
            <person name="Young S.K."/>
            <person name="Zeng Q."/>
            <person name="Gargeya S."/>
            <person name="Fitzgerald M."/>
            <person name="Haas B."/>
            <person name="Abouelleil A."/>
            <person name="Alvarado L."/>
            <person name="Arachchi H.M."/>
            <person name="Berlin A."/>
            <person name="Chapman S.B."/>
            <person name="Goldberg J."/>
            <person name="Griggs A."/>
            <person name="Gujja S."/>
            <person name="Hansen M."/>
            <person name="Howarth C."/>
            <person name="Imamovic A."/>
            <person name="Larimer J."/>
            <person name="McCowen C."/>
            <person name="Montmayeur A."/>
            <person name="Murphy C."/>
            <person name="Neiman D."/>
            <person name="Pearson M."/>
            <person name="Priest M."/>
            <person name="Roberts A."/>
            <person name="Saif S."/>
            <person name="Shea T."/>
            <person name="Sisk P."/>
            <person name="Sykes S."/>
            <person name="Wortman J."/>
            <person name="Nusbaum C."/>
            <person name="Birren B."/>
        </authorList>
    </citation>
    <scope>NUCLEOTIDE SEQUENCE [LARGE SCALE GENOMIC DNA]</scope>
    <source>
        <strain evidence="3 4">VS20</strain>
    </source>
</reference>
<dbReference type="InterPro" id="IPR027417">
    <property type="entry name" value="P-loop_NTPase"/>
</dbReference>
<dbReference type="InterPro" id="IPR002035">
    <property type="entry name" value="VWF_A"/>
</dbReference>
<dbReference type="OrthoDB" id="2343366at2759"/>
<dbReference type="PANTHER" id="PTHR22796">
    <property type="entry name" value="URG4-RELATED"/>
    <property type="match status" value="1"/>
</dbReference>
<dbReference type="SUPFAM" id="SSF52540">
    <property type="entry name" value="P-loop containing nucleoside triphosphate hydrolases"/>
    <property type="match status" value="1"/>
</dbReference>
<feature type="compositionally biased region" description="Acidic residues" evidence="1">
    <location>
        <begin position="891"/>
        <end position="908"/>
    </location>
</feature>
<dbReference type="InterPro" id="IPR036465">
    <property type="entry name" value="vWFA_dom_sf"/>
</dbReference>
<evidence type="ECO:0000259" key="2">
    <source>
        <dbReference type="PROSITE" id="PS50234"/>
    </source>
</evidence>
<dbReference type="SUPFAM" id="SSF53300">
    <property type="entry name" value="vWA-like"/>
    <property type="match status" value="1"/>
</dbReference>
<organism evidence="3 4">
    <name type="scientific">Saprolegnia diclina (strain VS20)</name>
    <dbReference type="NCBI Taxonomy" id="1156394"/>
    <lineage>
        <taxon>Eukaryota</taxon>
        <taxon>Sar</taxon>
        <taxon>Stramenopiles</taxon>
        <taxon>Oomycota</taxon>
        <taxon>Saprolegniomycetes</taxon>
        <taxon>Saprolegniales</taxon>
        <taxon>Saprolegniaceae</taxon>
        <taxon>Saprolegnia</taxon>
    </lineage>
</organism>
<dbReference type="PANTHER" id="PTHR22796:SF1">
    <property type="entry name" value="VWFA DOMAIN-CONTAINING PROTEIN"/>
    <property type="match status" value="1"/>
</dbReference>
<feature type="region of interest" description="Disordered" evidence="1">
    <location>
        <begin position="888"/>
        <end position="915"/>
    </location>
</feature>
<dbReference type="GO" id="GO:0003924">
    <property type="term" value="F:GTPase activity"/>
    <property type="evidence" value="ECO:0007669"/>
    <property type="project" value="InterPro"/>
</dbReference>
<accession>T0RZX7</accession>
<dbReference type="PROSITE" id="PS50234">
    <property type="entry name" value="VWFA"/>
    <property type="match status" value="1"/>
</dbReference>
<sequence length="2049" mass="224142">MTESSVAMSYEALNCYHLLQTVPRRDDGSEVFQPTLQETELFRLLRALGVVDANAASPDGQLGHFINACLNGVDDKRTRGADAVDAGRNTGKVKPASSDVVSDADAGLTTVAELKKDPNVDADPSSNDAEFNRGIDVVACYGKQAAVEVDLRAQGWWPTHLKTYLDASHEGVYAILLPETSDRPKLVLFTWLLDASFSPKYLRERATYALRFLTTLTPTVRVCLGNDDWNALELAAAETRAQSAQKKTAIELCITEAKVQDESVTCEVASTPTKATPGAMLVAATGVAGVTMRVSQIDDVLLTSESISIASPAAFATWLLEAAKTHYLQIQVLLPHKCKRAVLDAMNLLPTAKLSSTKESLEADLRVQAKADAAAQLAAIEMNVIGAGAKRFFLTDGMAAADETDAHKALQKQKEVLQTALSPVIKLLPTFDPDVAAIVNAEYARLLVQDPGFLAAAEDLPSLVPRWWRSGPSANLKCPLLKKHKPEMELILPRIQDILRDRYDAWCQEVVAFLQSELVVDITTNQCFNALAAKTNLKSKLSREKEEIIHEAFVAAMATANARHSSSTALCMYLDDVKHNHVHFRNEYLAGGATLLTLTPVNDAPLGRIKLPRDAVVVDVSYVTDPRTVVIVVFICDDKTHVQSFQANGARPMMRLMAKAFPTLVERCDFDASHRLLALQHSDTKVDIFTFSESFKVLDRAHQFNLLLLGPAAPYSAFHLFGGDNHGLFVVGSDGSAHSYYLRTQRQSQLIPAFATPGTKVVKLQNGAFMVRIEPLDNENDGEHPRRLCLHALEIQSHEMLPLVAEVTLSKALNWPAVQAHAYDDAIVLLDQSSGDMVILAMTIVTGKVGIDVSCAHTAAPVTASESHVLAPLFHVFEKFPVRAFMTRSNDDDDDDDNDDDDDDDDDDAAKKKPGMNADLLPMALQLHVQASTPKRRKAAASVLKAIMKKLKKLNKRLASLSLANDAVVNGDLEWPTMALGRWVLELIGFVPVPICRARDNELELLRNGNAVTLSQCTEVHQMVPKIVFGPTSYILKAWRGPIVAITSMGKQSTGKSYFLNHLTGSSFAISGARCTDGVWLTLRPYGDTLVVVLDFEGLGSFERSMQEDTLLSVLNAAISQLTIFRIEMRFDKDIDAMFAKFQQGVTMLKGDERLFSGRLYMNAKDVNPNDTDTLVGEFKSKLKSLLKNATAENFLTVMYSGRVLVTACAPLNNVGYYHGLAQALTCLAEARDRKTFSSGADFHECLAFALAKIARRDWTPMGDNIQAGKMAWLRGQLRYALRNGELDAASTATSTDIWADDDDAMVAQRQAMGLVDMVVPRDAEIDFGLELGGPRDTETNLSVAKATLLHYLGRYVQHAAASSHNDAHADAPRFVTVPRRGDHETRFDVLWKYVLWRREHRVRAWFESLGGARDQMLQDDFNKCMQDTKQLLRRCEHTCSKCKLGCFQSFLHDNSVVPHDCGGSHRCEGRCAHCDDDEPCGDVAGHAGACNCRQKSHTCPQACHLAGARNCDDICHLDVDHVGPHVCGVAQHLCPKACEAESCRNECSHLLGLTHDTHACGSRRCQQRCSYDGCTGTCASDDHFHAVDALHSCGGDHTCQAKCTAGGICEKKVKQETLSTELVHQAMDGLRKKCSVPFREGCIDHEGKDHLCDAKVHTCDVRCPCCNYYCTKVYGHKGMHAATHGGMVNTTFVMHDDQEAKLDGDCKYVAGDAGSAEMCPFFCTKLGRGHVHYVLCTHSSADACTYAAKDGRRHSTMKLASNPTQPMDEVLHDTYWKTLGWEDPVAKCDAHEAFGLCPFECEAPEHKEDGGTKSHCVLGAWHEPVVDTKTLSSGQFLVQGHAFTCRHIAAKGLQHHVFVLDTSWSMEGEPWNALTAAFHAYIEKILSTRSRNCDDIVSVVTFGSSGCIVHEAQPLLKMANISLPFSGGLTNYDDGLRCANAVLSRNKHKTYAPVILFLSDGEPTCSGKGVKFAQSIAKTYSIYNLQSSCVGFGDSSFAHLKNLATHLGGKFLKAATGAELLTTFEEISVPDSIAVGLLAETAPPTKAA</sequence>
<dbReference type="InParanoid" id="T0RZX7"/>
<dbReference type="VEuPathDB" id="FungiDB:SDRG_04553"/>
<evidence type="ECO:0000313" key="4">
    <source>
        <dbReference type="Proteomes" id="UP000030762"/>
    </source>
</evidence>
<dbReference type="Proteomes" id="UP000030762">
    <property type="component" value="Unassembled WGS sequence"/>
</dbReference>
<dbReference type="CDD" id="cd00198">
    <property type="entry name" value="vWFA"/>
    <property type="match status" value="1"/>
</dbReference>
<protein>
    <recommendedName>
        <fullName evidence="2">VWFA domain-containing protein</fullName>
    </recommendedName>
</protein>
<name>T0RZX7_SAPDV</name>
<proteinExistence type="predicted"/>
<evidence type="ECO:0000256" key="1">
    <source>
        <dbReference type="SAM" id="MobiDB-lite"/>
    </source>
</evidence>
<keyword evidence="4" id="KW-1185">Reference proteome</keyword>
<dbReference type="InterPro" id="IPR015894">
    <property type="entry name" value="Guanylate-bd_N"/>
</dbReference>
<dbReference type="Gene3D" id="3.40.50.300">
    <property type="entry name" value="P-loop containing nucleotide triphosphate hydrolases"/>
    <property type="match status" value="1"/>
</dbReference>
<gene>
    <name evidence="3" type="ORF">SDRG_04553</name>
</gene>
<dbReference type="RefSeq" id="XP_008608450.1">
    <property type="nucleotide sequence ID" value="XM_008610228.1"/>
</dbReference>
<dbReference type="Pfam" id="PF13519">
    <property type="entry name" value="VWA_2"/>
    <property type="match status" value="1"/>
</dbReference>
<dbReference type="SMART" id="SM00327">
    <property type="entry name" value="VWA"/>
    <property type="match status" value="1"/>
</dbReference>
<dbReference type="GeneID" id="19945280"/>
<feature type="domain" description="VWFA" evidence="2">
    <location>
        <begin position="1856"/>
        <end position="2028"/>
    </location>
</feature>
<evidence type="ECO:0000313" key="3">
    <source>
        <dbReference type="EMBL" id="EQC38123.1"/>
    </source>
</evidence>
<dbReference type="EMBL" id="JH767142">
    <property type="protein sequence ID" value="EQC38123.1"/>
    <property type="molecule type" value="Genomic_DNA"/>
</dbReference>
<dbReference type="Gene3D" id="3.40.50.410">
    <property type="entry name" value="von Willebrand factor, type A domain"/>
    <property type="match status" value="1"/>
</dbReference>
<dbReference type="OMA" id="HKPEMEL"/>